<sequence length="177" mass="19385">MTRAGGICSDGVGNNCVSSSLQIRQNGKRMDTEVRNVMTSFEEQVEVVAAFFLKHTLFAPLQFHHRQLTVTGGSRDKPGRAHDATTEAHQPVRTDASMAQVVTPLSWGLLWLFLGVPSALSSAVEQRLELSLNGKWRLSNSNGSLLLPAEVPGCVHSALQQQRYIQVGRRISSSCEQ</sequence>
<evidence type="ECO:0000313" key="2">
    <source>
        <dbReference type="EMBL" id="MEQ2168796.1"/>
    </source>
</evidence>
<evidence type="ECO:0000256" key="1">
    <source>
        <dbReference type="SAM" id="MobiDB-lite"/>
    </source>
</evidence>
<feature type="compositionally biased region" description="Basic and acidic residues" evidence="1">
    <location>
        <begin position="74"/>
        <end position="90"/>
    </location>
</feature>
<name>A0ABV0NBM1_9TELE</name>
<reference evidence="2 3" key="1">
    <citation type="submission" date="2021-06" db="EMBL/GenBank/DDBJ databases">
        <authorList>
            <person name="Palmer J.M."/>
        </authorList>
    </citation>
    <scope>NUCLEOTIDE SEQUENCE [LARGE SCALE GENOMIC DNA]</scope>
    <source>
        <strain evidence="2 3">GA_2019</strain>
        <tissue evidence="2">Muscle</tissue>
    </source>
</reference>
<comment type="caution">
    <text evidence="2">The sequence shown here is derived from an EMBL/GenBank/DDBJ whole genome shotgun (WGS) entry which is preliminary data.</text>
</comment>
<gene>
    <name evidence="2" type="ORF">GOODEAATRI_018406</name>
</gene>
<proteinExistence type="predicted"/>
<keyword evidence="3" id="KW-1185">Reference proteome</keyword>
<dbReference type="EMBL" id="JAHRIO010031549">
    <property type="protein sequence ID" value="MEQ2168796.1"/>
    <property type="molecule type" value="Genomic_DNA"/>
</dbReference>
<evidence type="ECO:0000313" key="3">
    <source>
        <dbReference type="Proteomes" id="UP001476798"/>
    </source>
</evidence>
<dbReference type="Proteomes" id="UP001476798">
    <property type="component" value="Unassembled WGS sequence"/>
</dbReference>
<dbReference type="InterPro" id="IPR008979">
    <property type="entry name" value="Galactose-bd-like_sf"/>
</dbReference>
<dbReference type="SUPFAM" id="SSF49785">
    <property type="entry name" value="Galactose-binding domain-like"/>
    <property type="match status" value="1"/>
</dbReference>
<feature type="region of interest" description="Disordered" evidence="1">
    <location>
        <begin position="71"/>
        <end position="90"/>
    </location>
</feature>
<protein>
    <submittedName>
        <fullName evidence="2">Uncharacterized protein</fullName>
    </submittedName>
</protein>
<accession>A0ABV0NBM1</accession>
<organism evidence="2 3">
    <name type="scientific">Goodea atripinnis</name>
    <dbReference type="NCBI Taxonomy" id="208336"/>
    <lineage>
        <taxon>Eukaryota</taxon>
        <taxon>Metazoa</taxon>
        <taxon>Chordata</taxon>
        <taxon>Craniata</taxon>
        <taxon>Vertebrata</taxon>
        <taxon>Euteleostomi</taxon>
        <taxon>Actinopterygii</taxon>
        <taxon>Neopterygii</taxon>
        <taxon>Teleostei</taxon>
        <taxon>Neoteleostei</taxon>
        <taxon>Acanthomorphata</taxon>
        <taxon>Ovalentaria</taxon>
        <taxon>Atherinomorphae</taxon>
        <taxon>Cyprinodontiformes</taxon>
        <taxon>Goodeidae</taxon>
        <taxon>Goodea</taxon>
    </lineage>
</organism>